<evidence type="ECO:0000256" key="5">
    <source>
        <dbReference type="RuleBase" id="RU003684"/>
    </source>
</evidence>
<dbReference type="GO" id="GO:0033389">
    <property type="term" value="P:putrescine biosynthetic process from arginine, via agmatine"/>
    <property type="evidence" value="ECO:0007669"/>
    <property type="project" value="TreeGrafter"/>
</dbReference>
<evidence type="ECO:0000256" key="4">
    <source>
        <dbReference type="PIRSR" id="PIRSR036979-1"/>
    </source>
</evidence>
<feature type="binding site" evidence="4">
    <location>
        <position position="145"/>
    </location>
    <ligand>
        <name>Mn(2+)</name>
        <dbReference type="ChEBI" id="CHEBI:29035"/>
        <label>1</label>
    </ligand>
</feature>
<dbReference type="PRINTS" id="PR00116">
    <property type="entry name" value="ARGINASE"/>
</dbReference>
<dbReference type="Gene3D" id="3.40.800.10">
    <property type="entry name" value="Ureohydrolase domain"/>
    <property type="match status" value="1"/>
</dbReference>
<name>A0A7C4QSE2_9PLAN</name>
<keyword evidence="3 5" id="KW-0378">Hydrolase</keyword>
<dbReference type="NCBIfam" id="TIGR01230">
    <property type="entry name" value="agmatinase"/>
    <property type="match status" value="1"/>
</dbReference>
<comment type="caution">
    <text evidence="6">The sequence shown here is derived from an EMBL/GenBank/DDBJ whole genome shotgun (WGS) entry which is preliminary data.</text>
</comment>
<sequence>MAPPFEFPPPFAGIGTFGRAEFRTDFAGAEAVILGIPYDSSTSYRSGCRFGPRAIREQSLLLWGYNNAQRVAPFRELKLVDAGDVEVVPVDILATHLAIETAAERVLSAGASLFCLGGDHSISLPLLRQHARRYGPPAVIHFDAHPDTWDCEYHGHKYSHGTPFVRALEEGVIDAAAYVQIGIRGPTGGPEDYAQAERLGARMITIDELRSRTFAEILAEVHLRVGCRPLYLTLDIDCVDPAFAPGTGTPEVGGLTSYEILQLVRGLRGLHLIGGDLVEVCPPYDPAGITSILAANLVFEMLSLLALSRQRTHATA</sequence>
<dbReference type="InterPro" id="IPR023696">
    <property type="entry name" value="Ureohydrolase_dom_sf"/>
</dbReference>
<accession>A0A7C4QSE2</accession>
<feature type="binding site" evidence="4">
    <location>
        <position position="143"/>
    </location>
    <ligand>
        <name>Mn(2+)</name>
        <dbReference type="ChEBI" id="CHEBI:29035"/>
        <label>1</label>
    </ligand>
</feature>
<dbReference type="GO" id="GO:0046872">
    <property type="term" value="F:metal ion binding"/>
    <property type="evidence" value="ECO:0007669"/>
    <property type="project" value="UniProtKB-KW"/>
</dbReference>
<dbReference type="InterPro" id="IPR005925">
    <property type="entry name" value="Agmatinase-rel"/>
</dbReference>
<feature type="binding site" evidence="4">
    <location>
        <position position="120"/>
    </location>
    <ligand>
        <name>Mn(2+)</name>
        <dbReference type="ChEBI" id="CHEBI:29035"/>
        <label>1</label>
    </ligand>
</feature>
<protein>
    <submittedName>
        <fullName evidence="6">Agmatinase</fullName>
        <ecNumber evidence="6">3.5.3.11</ecNumber>
    </submittedName>
</protein>
<keyword evidence="2 4" id="KW-0479">Metal-binding</keyword>
<feature type="binding site" evidence="4">
    <location>
        <position position="147"/>
    </location>
    <ligand>
        <name>Mn(2+)</name>
        <dbReference type="ChEBI" id="CHEBI:29035"/>
        <label>1</label>
    </ligand>
</feature>
<dbReference type="Pfam" id="PF00491">
    <property type="entry name" value="Arginase"/>
    <property type="match status" value="1"/>
</dbReference>
<evidence type="ECO:0000256" key="1">
    <source>
        <dbReference type="ARBA" id="ARBA00009227"/>
    </source>
</evidence>
<dbReference type="PROSITE" id="PS01053">
    <property type="entry name" value="ARGINASE_1"/>
    <property type="match status" value="1"/>
</dbReference>
<evidence type="ECO:0000256" key="2">
    <source>
        <dbReference type="ARBA" id="ARBA00022723"/>
    </source>
</evidence>
<organism evidence="6">
    <name type="scientific">Schlesneria paludicola</name>
    <dbReference type="NCBI Taxonomy" id="360056"/>
    <lineage>
        <taxon>Bacteria</taxon>
        <taxon>Pseudomonadati</taxon>
        <taxon>Planctomycetota</taxon>
        <taxon>Planctomycetia</taxon>
        <taxon>Planctomycetales</taxon>
        <taxon>Planctomycetaceae</taxon>
        <taxon>Schlesneria</taxon>
    </lineage>
</organism>
<dbReference type="CDD" id="cd11592">
    <property type="entry name" value="Agmatinase_PAH"/>
    <property type="match status" value="1"/>
</dbReference>
<dbReference type="AlphaFoldDB" id="A0A7C4QSE2"/>
<dbReference type="GO" id="GO:0008783">
    <property type="term" value="F:agmatinase activity"/>
    <property type="evidence" value="ECO:0007669"/>
    <property type="project" value="UniProtKB-EC"/>
</dbReference>
<dbReference type="PIRSF" id="PIRSF036979">
    <property type="entry name" value="Arginase"/>
    <property type="match status" value="1"/>
</dbReference>
<feature type="binding site" evidence="4">
    <location>
        <position position="235"/>
    </location>
    <ligand>
        <name>Mn(2+)</name>
        <dbReference type="ChEBI" id="CHEBI:29035"/>
        <label>1</label>
    </ligand>
</feature>
<gene>
    <name evidence="6" type="primary">speB</name>
    <name evidence="6" type="ORF">ENS64_17705</name>
</gene>
<comment type="cofactor">
    <cofactor evidence="4">
        <name>Mn(2+)</name>
        <dbReference type="ChEBI" id="CHEBI:29035"/>
    </cofactor>
    <text evidence="4">Binds 2 manganese ions per subunit.</text>
</comment>
<dbReference type="SUPFAM" id="SSF52768">
    <property type="entry name" value="Arginase/deacetylase"/>
    <property type="match status" value="1"/>
</dbReference>
<feature type="binding site" evidence="4">
    <location>
        <position position="237"/>
    </location>
    <ligand>
        <name>Mn(2+)</name>
        <dbReference type="ChEBI" id="CHEBI:29035"/>
        <label>1</label>
    </ligand>
</feature>
<dbReference type="InterPro" id="IPR020855">
    <property type="entry name" value="Ureohydrolase_Mn_BS"/>
</dbReference>
<proteinExistence type="inferred from homology"/>
<keyword evidence="4" id="KW-0464">Manganese</keyword>
<dbReference type="PANTHER" id="PTHR11358:SF26">
    <property type="entry name" value="GUANIDINO ACID HYDROLASE, MITOCHONDRIAL"/>
    <property type="match status" value="1"/>
</dbReference>
<dbReference type="InterPro" id="IPR006035">
    <property type="entry name" value="Ureohydrolase"/>
</dbReference>
<dbReference type="PROSITE" id="PS51409">
    <property type="entry name" value="ARGINASE_2"/>
    <property type="match status" value="1"/>
</dbReference>
<reference evidence="6" key="1">
    <citation type="journal article" date="2020" name="mSystems">
        <title>Genome- and Community-Level Interaction Insights into Carbon Utilization and Element Cycling Functions of Hydrothermarchaeota in Hydrothermal Sediment.</title>
        <authorList>
            <person name="Zhou Z."/>
            <person name="Liu Y."/>
            <person name="Xu W."/>
            <person name="Pan J."/>
            <person name="Luo Z.H."/>
            <person name="Li M."/>
        </authorList>
    </citation>
    <scope>NUCLEOTIDE SEQUENCE [LARGE SCALE GENOMIC DNA]</scope>
    <source>
        <strain evidence="6">SpSt-508</strain>
    </source>
</reference>
<dbReference type="EMBL" id="DSVQ01000019">
    <property type="protein sequence ID" value="HGT41085.1"/>
    <property type="molecule type" value="Genomic_DNA"/>
</dbReference>
<evidence type="ECO:0000256" key="3">
    <source>
        <dbReference type="ARBA" id="ARBA00022801"/>
    </source>
</evidence>
<dbReference type="EC" id="3.5.3.11" evidence="6"/>
<dbReference type="NCBIfam" id="NF002564">
    <property type="entry name" value="PRK02190.1"/>
    <property type="match status" value="1"/>
</dbReference>
<comment type="similarity">
    <text evidence="1">Belongs to the arginase family. Agmatinase subfamily.</text>
</comment>
<evidence type="ECO:0000313" key="6">
    <source>
        <dbReference type="EMBL" id="HGT41085.1"/>
    </source>
</evidence>
<dbReference type="PANTHER" id="PTHR11358">
    <property type="entry name" value="ARGINASE/AGMATINASE"/>
    <property type="match status" value="1"/>
</dbReference>